<feature type="non-terminal residue" evidence="2">
    <location>
        <position position="1"/>
    </location>
</feature>
<organism evidence="2 3">
    <name type="scientific">Rhodocollybia butyracea</name>
    <dbReference type="NCBI Taxonomy" id="206335"/>
    <lineage>
        <taxon>Eukaryota</taxon>
        <taxon>Fungi</taxon>
        <taxon>Dikarya</taxon>
        <taxon>Basidiomycota</taxon>
        <taxon>Agaricomycotina</taxon>
        <taxon>Agaricomycetes</taxon>
        <taxon>Agaricomycetidae</taxon>
        <taxon>Agaricales</taxon>
        <taxon>Marasmiineae</taxon>
        <taxon>Omphalotaceae</taxon>
        <taxon>Rhodocollybia</taxon>
    </lineage>
</organism>
<proteinExistence type="predicted"/>
<keyword evidence="3" id="KW-1185">Reference proteome</keyword>
<comment type="caution">
    <text evidence="2">The sequence shown here is derived from an EMBL/GenBank/DDBJ whole genome shotgun (WGS) entry which is preliminary data.</text>
</comment>
<dbReference type="EMBL" id="JADNRY010000632">
    <property type="protein sequence ID" value="KAF9033216.1"/>
    <property type="molecule type" value="Genomic_DNA"/>
</dbReference>
<reference evidence="2" key="1">
    <citation type="submission" date="2020-11" db="EMBL/GenBank/DDBJ databases">
        <authorList>
            <consortium name="DOE Joint Genome Institute"/>
            <person name="Ahrendt S."/>
            <person name="Riley R."/>
            <person name="Andreopoulos W."/>
            <person name="Labutti K."/>
            <person name="Pangilinan J."/>
            <person name="Ruiz-Duenas F.J."/>
            <person name="Barrasa J.M."/>
            <person name="Sanchez-Garcia M."/>
            <person name="Camarero S."/>
            <person name="Miyauchi S."/>
            <person name="Serrano A."/>
            <person name="Linde D."/>
            <person name="Babiker R."/>
            <person name="Drula E."/>
            <person name="Ayuso-Fernandez I."/>
            <person name="Pacheco R."/>
            <person name="Padilla G."/>
            <person name="Ferreira P."/>
            <person name="Barriuso J."/>
            <person name="Kellner H."/>
            <person name="Castanera R."/>
            <person name="Alfaro M."/>
            <person name="Ramirez L."/>
            <person name="Pisabarro A.G."/>
            <person name="Kuo A."/>
            <person name="Tritt A."/>
            <person name="Lipzen A."/>
            <person name="He G."/>
            <person name="Yan M."/>
            <person name="Ng V."/>
            <person name="Cullen D."/>
            <person name="Martin F."/>
            <person name="Rosso M.-N."/>
            <person name="Henrissat B."/>
            <person name="Hibbett D."/>
            <person name="Martinez A.T."/>
            <person name="Grigoriev I.V."/>
        </authorList>
    </citation>
    <scope>NUCLEOTIDE SEQUENCE</scope>
    <source>
        <strain evidence="2">AH 40177</strain>
    </source>
</reference>
<keyword evidence="1" id="KW-0732">Signal</keyword>
<accession>A0A9P5TWD5</accession>
<feature type="signal peptide" evidence="1">
    <location>
        <begin position="1"/>
        <end position="22"/>
    </location>
</feature>
<gene>
    <name evidence="2" type="ORF">BDP27DRAFT_1348526</name>
</gene>
<name>A0A9P5TWD5_9AGAR</name>
<dbReference type="AlphaFoldDB" id="A0A9P5TWD5"/>
<evidence type="ECO:0000256" key="1">
    <source>
        <dbReference type="SAM" id="SignalP"/>
    </source>
</evidence>
<sequence>MRPKVLCLRLLATLMFARTVCAAPMPVEGGPSQGAAPAPAAAAANDLSAPVVSVCTLYILDAKGRKTKGTLDEATKKATEAARKRALRFINKIANTKDAKQMFGGDLTVPKVFGSVLANTNPKDLIYLLLEIKGPNQGEYAGWTGYSTARNTPTVGKLYYRDGPQFGALRDGELKKDFGEHDTKFLKGVELAQVLKTAPEALRATAGLLKHHLPDPSSPGRETKLQ</sequence>
<evidence type="ECO:0000313" key="3">
    <source>
        <dbReference type="Proteomes" id="UP000772434"/>
    </source>
</evidence>
<protein>
    <submittedName>
        <fullName evidence="2">Uncharacterized protein</fullName>
    </submittedName>
</protein>
<feature type="chain" id="PRO_5040113463" evidence="1">
    <location>
        <begin position="23"/>
        <end position="226"/>
    </location>
</feature>
<evidence type="ECO:0000313" key="2">
    <source>
        <dbReference type="EMBL" id="KAF9033216.1"/>
    </source>
</evidence>
<dbReference type="Proteomes" id="UP000772434">
    <property type="component" value="Unassembled WGS sequence"/>
</dbReference>